<keyword evidence="4" id="KW-0812">Transmembrane</keyword>
<reference evidence="6 7" key="1">
    <citation type="submission" date="2020-12" db="EMBL/GenBank/DDBJ databases">
        <title>Chryseobacterium endoalhailicus sp. nov., isolated from seed of leguminous plant.</title>
        <authorList>
            <person name="Zhang X."/>
        </authorList>
    </citation>
    <scope>NUCLEOTIDE SEQUENCE [LARGE SCALE GENOMIC DNA]</scope>
    <source>
        <strain evidence="6 7">L7</strain>
    </source>
</reference>
<keyword evidence="2" id="KW-0238">DNA-binding</keyword>
<feature type="transmembrane region" description="Helical" evidence="4">
    <location>
        <begin position="120"/>
        <end position="138"/>
    </location>
</feature>
<keyword evidence="1" id="KW-0805">Transcription regulation</keyword>
<gene>
    <name evidence="6" type="ORF">JET18_16525</name>
</gene>
<keyword evidence="7" id="KW-1185">Reference proteome</keyword>
<keyword evidence="4" id="KW-1133">Transmembrane helix</keyword>
<feature type="domain" description="HTH araC/xylS-type" evidence="5">
    <location>
        <begin position="208"/>
        <end position="316"/>
    </location>
</feature>
<dbReference type="Pfam" id="PF12833">
    <property type="entry name" value="HTH_18"/>
    <property type="match status" value="1"/>
</dbReference>
<dbReference type="SMART" id="SM00342">
    <property type="entry name" value="HTH_ARAC"/>
    <property type="match status" value="1"/>
</dbReference>
<name>A0ABS1QIK9_9FLAO</name>
<feature type="transmembrane region" description="Helical" evidence="4">
    <location>
        <begin position="158"/>
        <end position="174"/>
    </location>
</feature>
<sequence>MMIAKHTKTEKIEHYKRELIHYYMILMSSVLLVYALIFTFIVPDKTMSWYLYGGLFFMVYSYIIIRKSYSVDALVHTYMISASFYNFYIMLAFWDNSVASFVWLIPILLAAYVFFTRKYVLMYFVFILLNIVLGYLISKNFDFNFPKHSPEDVRMTDTFLMISNVAVIALLLYFKDKIKRVEIYSEIEEKIQADHKTTPLAEKDPFSEDLFAKIESTMKEKHLYKDVNFNISKLSAEMGINSSYISRSIRYKGYPHFNNYLNLYRINCVKKLLDENDLEKVTLMYIYTEAGFSNQSTFNRVFKQIEGTTPSEYISKIRQ</sequence>
<accession>A0ABS1QIK9</accession>
<feature type="transmembrane region" description="Helical" evidence="4">
    <location>
        <begin position="100"/>
        <end position="115"/>
    </location>
</feature>
<proteinExistence type="predicted"/>
<keyword evidence="4" id="KW-0472">Membrane</keyword>
<organism evidence="6 7">
    <name type="scientific">Chryseobacterium endalhagicum</name>
    <dbReference type="NCBI Taxonomy" id="2797638"/>
    <lineage>
        <taxon>Bacteria</taxon>
        <taxon>Pseudomonadati</taxon>
        <taxon>Bacteroidota</taxon>
        <taxon>Flavobacteriia</taxon>
        <taxon>Flavobacteriales</taxon>
        <taxon>Weeksellaceae</taxon>
        <taxon>Chryseobacterium group</taxon>
        <taxon>Chryseobacterium</taxon>
    </lineage>
</organism>
<dbReference type="Proteomes" id="UP000661696">
    <property type="component" value="Unassembled WGS sequence"/>
</dbReference>
<dbReference type="PANTHER" id="PTHR43280:SF29">
    <property type="entry name" value="ARAC-FAMILY TRANSCRIPTIONAL REGULATOR"/>
    <property type="match status" value="1"/>
</dbReference>
<dbReference type="InterPro" id="IPR009057">
    <property type="entry name" value="Homeodomain-like_sf"/>
</dbReference>
<dbReference type="EMBL" id="JAELVM010000003">
    <property type="protein sequence ID" value="MBL1222460.1"/>
    <property type="molecule type" value="Genomic_DNA"/>
</dbReference>
<dbReference type="InterPro" id="IPR018060">
    <property type="entry name" value="HTH_AraC"/>
</dbReference>
<dbReference type="Gene3D" id="1.10.10.60">
    <property type="entry name" value="Homeodomain-like"/>
    <property type="match status" value="1"/>
</dbReference>
<protein>
    <submittedName>
        <fullName evidence="6">Helix-turn-helix transcriptional regulator</fullName>
    </submittedName>
</protein>
<evidence type="ECO:0000313" key="7">
    <source>
        <dbReference type="Proteomes" id="UP000661696"/>
    </source>
</evidence>
<evidence type="ECO:0000313" key="6">
    <source>
        <dbReference type="EMBL" id="MBL1222460.1"/>
    </source>
</evidence>
<evidence type="ECO:0000259" key="5">
    <source>
        <dbReference type="PROSITE" id="PS01124"/>
    </source>
</evidence>
<evidence type="ECO:0000256" key="2">
    <source>
        <dbReference type="ARBA" id="ARBA00023125"/>
    </source>
</evidence>
<evidence type="ECO:0000256" key="4">
    <source>
        <dbReference type="SAM" id="Phobius"/>
    </source>
</evidence>
<comment type="caution">
    <text evidence="6">The sequence shown here is derived from an EMBL/GenBank/DDBJ whole genome shotgun (WGS) entry which is preliminary data.</text>
</comment>
<keyword evidence="3" id="KW-0804">Transcription</keyword>
<feature type="transmembrane region" description="Helical" evidence="4">
    <location>
        <begin position="20"/>
        <end position="41"/>
    </location>
</feature>
<dbReference type="RefSeq" id="WP_202092833.1">
    <property type="nucleotide sequence ID" value="NZ_JAELVM010000003.1"/>
</dbReference>
<feature type="transmembrane region" description="Helical" evidence="4">
    <location>
        <begin position="77"/>
        <end position="94"/>
    </location>
</feature>
<evidence type="ECO:0000256" key="3">
    <source>
        <dbReference type="ARBA" id="ARBA00023163"/>
    </source>
</evidence>
<dbReference type="SUPFAM" id="SSF46689">
    <property type="entry name" value="Homeodomain-like"/>
    <property type="match status" value="1"/>
</dbReference>
<dbReference type="PROSITE" id="PS01124">
    <property type="entry name" value="HTH_ARAC_FAMILY_2"/>
    <property type="match status" value="1"/>
</dbReference>
<evidence type="ECO:0000256" key="1">
    <source>
        <dbReference type="ARBA" id="ARBA00023015"/>
    </source>
</evidence>
<feature type="transmembrane region" description="Helical" evidence="4">
    <location>
        <begin position="47"/>
        <end position="65"/>
    </location>
</feature>
<dbReference type="PANTHER" id="PTHR43280">
    <property type="entry name" value="ARAC-FAMILY TRANSCRIPTIONAL REGULATOR"/>
    <property type="match status" value="1"/>
</dbReference>